<dbReference type="CTD" id="400830"/>
<organism evidence="3 4">
    <name type="scientific">Panthera pardus</name>
    <name type="common">Leopard</name>
    <name type="synonym">Felis pardus</name>
    <dbReference type="NCBI Taxonomy" id="9691"/>
    <lineage>
        <taxon>Eukaryota</taxon>
        <taxon>Metazoa</taxon>
        <taxon>Chordata</taxon>
        <taxon>Craniata</taxon>
        <taxon>Vertebrata</taxon>
        <taxon>Euteleostomi</taxon>
        <taxon>Mammalia</taxon>
        <taxon>Eutheria</taxon>
        <taxon>Laurasiatheria</taxon>
        <taxon>Carnivora</taxon>
        <taxon>Feliformia</taxon>
        <taxon>Felidae</taxon>
        <taxon>Pantherinae</taxon>
        <taxon>Panthera</taxon>
    </lineage>
</organism>
<dbReference type="RefSeq" id="XP_019313628.2">
    <property type="nucleotide sequence ID" value="XM_019458083.2"/>
</dbReference>
<dbReference type="AlphaFoldDB" id="A0A9V1G2E4"/>
<gene>
    <name evidence="4" type="primary">DEFB132</name>
</gene>
<dbReference type="PROSITE" id="PS51257">
    <property type="entry name" value="PROKAR_LIPOPROTEIN"/>
    <property type="match status" value="1"/>
</dbReference>
<keyword evidence="2" id="KW-0732">Signal</keyword>
<dbReference type="KEGG" id="ppad:109272224"/>
<evidence type="ECO:0000313" key="3">
    <source>
        <dbReference type="Proteomes" id="UP001165780"/>
    </source>
</evidence>
<evidence type="ECO:0000313" key="4">
    <source>
        <dbReference type="RefSeq" id="XP_019313628.2"/>
    </source>
</evidence>
<feature type="compositionally biased region" description="Polar residues" evidence="1">
    <location>
        <begin position="73"/>
        <end position="92"/>
    </location>
</feature>
<evidence type="ECO:0000256" key="1">
    <source>
        <dbReference type="SAM" id="MobiDB-lite"/>
    </source>
</evidence>
<proteinExistence type="predicted"/>
<name>A0A9V1G2E4_PANPR</name>
<feature type="signal peptide" evidence="2">
    <location>
        <begin position="1"/>
        <end position="20"/>
    </location>
</feature>
<evidence type="ECO:0000256" key="2">
    <source>
        <dbReference type="SAM" id="SignalP"/>
    </source>
</evidence>
<reference evidence="4" key="1">
    <citation type="submission" date="2025-08" db="UniProtKB">
        <authorList>
            <consortium name="RefSeq"/>
        </authorList>
    </citation>
    <scope>IDENTIFICATION</scope>
    <source>
        <tissue evidence="4">Whole blood</tissue>
    </source>
</reference>
<keyword evidence="3" id="KW-1185">Reference proteome</keyword>
<dbReference type="Proteomes" id="UP001165780">
    <property type="component" value="Unplaced"/>
</dbReference>
<protein>
    <submittedName>
        <fullName evidence="4">Beta-defensin 132</fullName>
    </submittedName>
</protein>
<dbReference type="GeneID" id="109272224"/>
<feature type="chain" id="PRO_5040963748" evidence="2">
    <location>
        <begin position="21"/>
        <end position="111"/>
    </location>
</feature>
<accession>A0A9V1G2E4</accession>
<sequence>MKLLFLVFASLGLMVTPASGGGSSCGRKFPGHCRLHCSSLERSAFMCDRSKRRCTKDHGRPIAPPPVHRSKQLCRTATKSQTEKQPTATTPRPRSPIPQPRCTTRHHLQVV</sequence>
<feature type="region of interest" description="Disordered" evidence="1">
    <location>
        <begin position="54"/>
        <end position="111"/>
    </location>
</feature>